<feature type="region of interest" description="Disordered" evidence="1">
    <location>
        <begin position="1"/>
        <end position="75"/>
    </location>
</feature>
<feature type="compositionally biased region" description="Polar residues" evidence="1">
    <location>
        <begin position="1"/>
        <end position="13"/>
    </location>
</feature>
<dbReference type="EMBL" id="JABCIY010000213">
    <property type="protein sequence ID" value="KAF7188236.1"/>
    <property type="molecule type" value="Genomic_DNA"/>
</dbReference>
<dbReference type="Proteomes" id="UP000660729">
    <property type="component" value="Unassembled WGS sequence"/>
</dbReference>
<organism evidence="2 3">
    <name type="scientific">Pseudocercospora fuligena</name>
    <dbReference type="NCBI Taxonomy" id="685502"/>
    <lineage>
        <taxon>Eukaryota</taxon>
        <taxon>Fungi</taxon>
        <taxon>Dikarya</taxon>
        <taxon>Ascomycota</taxon>
        <taxon>Pezizomycotina</taxon>
        <taxon>Dothideomycetes</taxon>
        <taxon>Dothideomycetidae</taxon>
        <taxon>Mycosphaerellales</taxon>
        <taxon>Mycosphaerellaceae</taxon>
        <taxon>Pseudocercospora</taxon>
    </lineage>
</organism>
<accession>A0A8H6R920</accession>
<feature type="compositionally biased region" description="Basic and acidic residues" evidence="1">
    <location>
        <begin position="43"/>
        <end position="57"/>
    </location>
</feature>
<evidence type="ECO:0000313" key="3">
    <source>
        <dbReference type="Proteomes" id="UP000660729"/>
    </source>
</evidence>
<dbReference type="AlphaFoldDB" id="A0A8H6R920"/>
<evidence type="ECO:0000313" key="2">
    <source>
        <dbReference type="EMBL" id="KAF7188236.1"/>
    </source>
</evidence>
<protein>
    <submittedName>
        <fullName evidence="2">Uncharacterized protein</fullName>
    </submittedName>
</protein>
<comment type="caution">
    <text evidence="2">The sequence shown here is derived from an EMBL/GenBank/DDBJ whole genome shotgun (WGS) entry which is preliminary data.</text>
</comment>
<keyword evidence="3" id="KW-1185">Reference proteome</keyword>
<feature type="compositionally biased region" description="Polar residues" evidence="1">
    <location>
        <begin position="29"/>
        <end position="38"/>
    </location>
</feature>
<proteinExistence type="predicted"/>
<gene>
    <name evidence="2" type="ORF">HII31_10521</name>
</gene>
<evidence type="ECO:0000256" key="1">
    <source>
        <dbReference type="SAM" id="MobiDB-lite"/>
    </source>
</evidence>
<name>A0A8H6R920_9PEZI</name>
<reference evidence="2" key="1">
    <citation type="submission" date="2020-04" db="EMBL/GenBank/DDBJ databases">
        <title>Draft genome resource of the tomato pathogen Pseudocercospora fuligena.</title>
        <authorList>
            <person name="Zaccaron A."/>
        </authorList>
    </citation>
    <scope>NUCLEOTIDE SEQUENCE</scope>
    <source>
        <strain evidence="2">PF001</strain>
    </source>
</reference>
<sequence length="381" mass="43266">MAANKDFQSNANHRNTESDSDLLGGTVNIVPSDSNAGSPASDHSAENDRRTQRDSIAEARALPPSSTKCNSNGPECNLSIPEDKCSTETSDKIAIAATECPKATTPQHRTSDTSTYRPRPVIDITIYKAFPAASRQRELHQEAMKFAANARNIFVHYIEPILDLRRKEKLSSGTTKKKFYYNAARLWAEMQTIYELHEQRFFWNQKSVEMKLALKKNAIKLGDLLQNAGFEEDWWECRRYAEMAVGWYLGEDLPREFVNGTGDEATTVETADDRDNCRELESLHLKEKLHDVPGDIFKLAFHHDPPEVAKPAPEVDHQLLDVLPEPFAYDSKTMYGQFAHADYSEIRQLDGKQQAARLRQLADLFDATGKVLFYYYAYPHI</sequence>
<feature type="compositionally biased region" description="Polar residues" evidence="1">
    <location>
        <begin position="64"/>
        <end position="74"/>
    </location>
</feature>
<dbReference type="OrthoDB" id="3648584at2759"/>